<keyword evidence="3" id="KW-0328">Glycosyltransferase</keyword>
<evidence type="ECO:0000313" key="4">
    <source>
        <dbReference type="Proteomes" id="UP001596267"/>
    </source>
</evidence>
<keyword evidence="4" id="KW-1185">Reference proteome</keyword>
<sequence>MKKVLFISDYNFRIPGGAQKSMEIVMNGLSDKYKFFVLMPGEKIDNRDSHYTCICLEKFDTFLVNESFIKTIKITCAINRVINKIQPDLIHVHMVSSMSVVELLKKLIRIKCKLVYTERGVANQYSKITKVILMNTVKDFDKIITTTNINKRLYVDLYTHDAEKVTVIPNTAGPIFEGYKYELKLLNKKKYNLIKKTIMMNARLTYNKNWELSKRILFWMAQNFDFQYIIVIGSDRSEKDIQKCKIQLQQIEEIVGRDNFTGYYDLTLSELNELYYASDVFIMSSRSESFGRTAVEAMARGNVVFGTNIDGLAEVIGYSEYKYTTLDEFKDKFLSFQDKNLKTEQNKFYNKFIENYSLEKNLEAHKDIYGTLI</sequence>
<feature type="domain" description="Glycosyl transferase family 1" evidence="1">
    <location>
        <begin position="194"/>
        <end position="320"/>
    </location>
</feature>
<proteinExistence type="predicted"/>
<accession>A0ABW1WHZ5</accession>
<dbReference type="EMBL" id="JBHSTQ010000024">
    <property type="protein sequence ID" value="MFC6387690.1"/>
    <property type="molecule type" value="Genomic_DNA"/>
</dbReference>
<evidence type="ECO:0000259" key="1">
    <source>
        <dbReference type="Pfam" id="PF00534"/>
    </source>
</evidence>
<dbReference type="InterPro" id="IPR028098">
    <property type="entry name" value="Glyco_trans_4-like_N"/>
</dbReference>
<dbReference type="CDD" id="cd03801">
    <property type="entry name" value="GT4_PimA-like"/>
    <property type="match status" value="1"/>
</dbReference>
<organism evidence="3 4">
    <name type="scientific">Sporolactobacillus kofuensis</name>
    <dbReference type="NCBI Taxonomy" id="269672"/>
    <lineage>
        <taxon>Bacteria</taxon>
        <taxon>Bacillati</taxon>
        <taxon>Bacillota</taxon>
        <taxon>Bacilli</taxon>
        <taxon>Bacillales</taxon>
        <taxon>Sporolactobacillaceae</taxon>
        <taxon>Sporolactobacillus</taxon>
    </lineage>
</organism>
<reference evidence="4" key="1">
    <citation type="journal article" date="2019" name="Int. J. Syst. Evol. Microbiol.">
        <title>The Global Catalogue of Microorganisms (GCM) 10K type strain sequencing project: providing services to taxonomists for standard genome sequencing and annotation.</title>
        <authorList>
            <consortium name="The Broad Institute Genomics Platform"/>
            <consortium name="The Broad Institute Genome Sequencing Center for Infectious Disease"/>
            <person name="Wu L."/>
            <person name="Ma J."/>
        </authorList>
    </citation>
    <scope>NUCLEOTIDE SEQUENCE [LARGE SCALE GENOMIC DNA]</scope>
    <source>
        <strain evidence="4">CCUG 42001</strain>
    </source>
</reference>
<dbReference type="SUPFAM" id="SSF53756">
    <property type="entry name" value="UDP-Glycosyltransferase/glycogen phosphorylase"/>
    <property type="match status" value="1"/>
</dbReference>
<comment type="caution">
    <text evidence="3">The sequence shown here is derived from an EMBL/GenBank/DDBJ whole genome shotgun (WGS) entry which is preliminary data.</text>
</comment>
<dbReference type="InterPro" id="IPR050194">
    <property type="entry name" value="Glycosyltransferase_grp1"/>
</dbReference>
<dbReference type="PANTHER" id="PTHR45947:SF3">
    <property type="entry name" value="SULFOQUINOVOSYL TRANSFERASE SQD2"/>
    <property type="match status" value="1"/>
</dbReference>
<dbReference type="InterPro" id="IPR001296">
    <property type="entry name" value="Glyco_trans_1"/>
</dbReference>
<keyword evidence="3" id="KW-0808">Transferase</keyword>
<dbReference type="RefSeq" id="WP_253077396.1">
    <property type="nucleotide sequence ID" value="NZ_JAMXWN010000021.1"/>
</dbReference>
<dbReference type="PANTHER" id="PTHR45947">
    <property type="entry name" value="SULFOQUINOVOSYL TRANSFERASE SQD2"/>
    <property type="match status" value="1"/>
</dbReference>
<dbReference type="Pfam" id="PF00534">
    <property type="entry name" value="Glycos_transf_1"/>
    <property type="match status" value="1"/>
</dbReference>
<dbReference type="Proteomes" id="UP001596267">
    <property type="component" value="Unassembled WGS sequence"/>
</dbReference>
<name>A0ABW1WHZ5_9BACL</name>
<dbReference type="GO" id="GO:0016757">
    <property type="term" value="F:glycosyltransferase activity"/>
    <property type="evidence" value="ECO:0007669"/>
    <property type="project" value="UniProtKB-KW"/>
</dbReference>
<evidence type="ECO:0000259" key="2">
    <source>
        <dbReference type="Pfam" id="PF13439"/>
    </source>
</evidence>
<feature type="domain" description="Glycosyltransferase subfamily 4-like N-terminal" evidence="2">
    <location>
        <begin position="16"/>
        <end position="170"/>
    </location>
</feature>
<protein>
    <submittedName>
        <fullName evidence="3">Glycosyltransferase family 4 protein</fullName>
        <ecNumber evidence="3">2.4.-.-</ecNumber>
    </submittedName>
</protein>
<evidence type="ECO:0000313" key="3">
    <source>
        <dbReference type="EMBL" id="MFC6387690.1"/>
    </source>
</evidence>
<dbReference type="EC" id="2.4.-.-" evidence="3"/>
<gene>
    <name evidence="3" type="ORF">ACFP7A_13995</name>
</gene>
<dbReference type="Gene3D" id="3.40.50.2000">
    <property type="entry name" value="Glycogen Phosphorylase B"/>
    <property type="match status" value="2"/>
</dbReference>
<dbReference type="Pfam" id="PF13439">
    <property type="entry name" value="Glyco_transf_4"/>
    <property type="match status" value="1"/>
</dbReference>